<organism evidence="4 5">
    <name type="scientific">Paraburkholderia sejongensis</name>
    <dbReference type="NCBI Taxonomy" id="2886946"/>
    <lineage>
        <taxon>Bacteria</taxon>
        <taxon>Pseudomonadati</taxon>
        <taxon>Pseudomonadota</taxon>
        <taxon>Betaproteobacteria</taxon>
        <taxon>Burkholderiales</taxon>
        <taxon>Burkholderiaceae</taxon>
        <taxon>Paraburkholderia</taxon>
    </lineage>
</organism>
<dbReference type="InterPro" id="IPR015422">
    <property type="entry name" value="PyrdxlP-dep_Trfase_small"/>
</dbReference>
<dbReference type="PANTHER" id="PTHR13693">
    <property type="entry name" value="CLASS II AMINOTRANSFERASE/8-AMINO-7-OXONONANOATE SYNTHASE"/>
    <property type="match status" value="1"/>
</dbReference>
<accession>A0ABS8JX30</accession>
<dbReference type="GO" id="GO:0008483">
    <property type="term" value="F:transaminase activity"/>
    <property type="evidence" value="ECO:0007669"/>
    <property type="project" value="UniProtKB-KW"/>
</dbReference>
<dbReference type="InterPro" id="IPR004839">
    <property type="entry name" value="Aminotransferase_I/II_large"/>
</dbReference>
<evidence type="ECO:0000259" key="3">
    <source>
        <dbReference type="Pfam" id="PF00155"/>
    </source>
</evidence>
<comment type="cofactor">
    <cofactor evidence="1">
        <name>pyridoxal 5'-phosphate</name>
        <dbReference type="ChEBI" id="CHEBI:597326"/>
    </cofactor>
</comment>
<keyword evidence="4" id="KW-0032">Aminotransferase</keyword>
<sequence>MNPATHIERLRAKLLGKPPVAGGAAAGDDAPAPRHSPAKVTIGPEHYDFARFPELREYTNTRWYYDKQGYEWNMFREHVGLVSAEVEVAGRKMINFSSYNYLNLSGDPRVQEAAKQAIDSYGTSTGSGRIIMGEIPVFGEFERELADMLGVEDAVLGVSGYGTNVAAIGYLARKQDLVLYDELVHNSMLVGAKLSGARRFAFAHNDGDALERLLAEHRGSYERVLILTEGVFSMDGDIPDIPRLIEIKKRYHALLMVDEAHSMGVIGPRGRGVVDHFGLDPADIDIHYASMSKAFATVGGYIAGRRELITMLKHYAPGLGLYIASPMPANAAAGLAALRIMRDEPQRARRVLESADYFRAQARAAGLDTGVSEGSAVIPVMLPDGEKALWMAARMFDNNIFTFPMIFPVVPRDAARLRFFINAAHTREQIDRTIALLVELKAAAPASRGLF</sequence>
<dbReference type="RefSeq" id="WP_230510711.1">
    <property type="nucleotide sequence ID" value="NZ_JAJITD010000008.1"/>
</dbReference>
<keyword evidence="2" id="KW-0808">Transferase</keyword>
<reference evidence="4 5" key="1">
    <citation type="submission" date="2021-11" db="EMBL/GenBank/DDBJ databases">
        <authorList>
            <person name="Oh E.-T."/>
            <person name="Kim S.-B."/>
        </authorList>
    </citation>
    <scope>NUCLEOTIDE SEQUENCE [LARGE SCALE GENOMIC DNA]</scope>
    <source>
        <strain evidence="4 5">MMS20-SJTR3</strain>
    </source>
</reference>
<dbReference type="SUPFAM" id="SSF53383">
    <property type="entry name" value="PLP-dependent transferases"/>
    <property type="match status" value="1"/>
</dbReference>
<dbReference type="Pfam" id="PF00155">
    <property type="entry name" value="Aminotran_1_2"/>
    <property type="match status" value="1"/>
</dbReference>
<name>A0ABS8JX30_9BURK</name>
<evidence type="ECO:0000256" key="2">
    <source>
        <dbReference type="ARBA" id="ARBA00022679"/>
    </source>
</evidence>
<dbReference type="Gene3D" id="3.40.640.10">
    <property type="entry name" value="Type I PLP-dependent aspartate aminotransferase-like (Major domain)"/>
    <property type="match status" value="1"/>
</dbReference>
<dbReference type="EMBL" id="JAJITD010000008">
    <property type="protein sequence ID" value="MCC8394466.1"/>
    <property type="molecule type" value="Genomic_DNA"/>
</dbReference>
<dbReference type="CDD" id="cd06454">
    <property type="entry name" value="KBL_like"/>
    <property type="match status" value="1"/>
</dbReference>
<evidence type="ECO:0000313" key="4">
    <source>
        <dbReference type="EMBL" id="MCC8394466.1"/>
    </source>
</evidence>
<dbReference type="Proteomes" id="UP001431019">
    <property type="component" value="Unassembled WGS sequence"/>
</dbReference>
<evidence type="ECO:0000313" key="5">
    <source>
        <dbReference type="Proteomes" id="UP001431019"/>
    </source>
</evidence>
<feature type="domain" description="Aminotransferase class I/classII large" evidence="3">
    <location>
        <begin position="92"/>
        <end position="434"/>
    </location>
</feature>
<keyword evidence="5" id="KW-1185">Reference proteome</keyword>
<dbReference type="InterPro" id="IPR015424">
    <property type="entry name" value="PyrdxlP-dep_Trfase"/>
</dbReference>
<dbReference type="InterPro" id="IPR015421">
    <property type="entry name" value="PyrdxlP-dep_Trfase_major"/>
</dbReference>
<dbReference type="PANTHER" id="PTHR13693:SF3">
    <property type="entry name" value="LD36009P"/>
    <property type="match status" value="1"/>
</dbReference>
<protein>
    <submittedName>
        <fullName evidence="4">Aminotransferase class I/II-fold pyridoxal phosphate-dependent enzyme</fullName>
    </submittedName>
</protein>
<gene>
    <name evidence="4" type="ORF">LJ656_17865</name>
</gene>
<dbReference type="Gene3D" id="3.90.1150.10">
    <property type="entry name" value="Aspartate Aminotransferase, domain 1"/>
    <property type="match status" value="1"/>
</dbReference>
<dbReference type="InterPro" id="IPR050087">
    <property type="entry name" value="AON_synthase_class-II"/>
</dbReference>
<proteinExistence type="predicted"/>
<evidence type="ECO:0000256" key="1">
    <source>
        <dbReference type="ARBA" id="ARBA00001933"/>
    </source>
</evidence>
<comment type="caution">
    <text evidence="4">The sequence shown here is derived from an EMBL/GenBank/DDBJ whole genome shotgun (WGS) entry which is preliminary data.</text>
</comment>